<reference evidence="3" key="1">
    <citation type="submission" date="2016-06" db="EMBL/GenBank/DDBJ databases">
        <authorList>
            <person name="Varghese N."/>
        </authorList>
    </citation>
    <scope>NUCLEOTIDE SEQUENCE [LARGE SCALE GENOMIC DNA]</scope>
    <source>
        <strain evidence="3">DSM 45344</strain>
    </source>
</reference>
<dbReference type="SUPFAM" id="SSF53335">
    <property type="entry name" value="S-adenosyl-L-methionine-dependent methyltransferases"/>
    <property type="match status" value="1"/>
</dbReference>
<keyword evidence="3" id="KW-1185">Reference proteome</keyword>
<dbReference type="Proteomes" id="UP000199393">
    <property type="component" value="Chromosome I"/>
</dbReference>
<dbReference type="AlphaFoldDB" id="A0A1C3MZ43"/>
<dbReference type="STRING" id="307121.GA0070620_1080"/>
<accession>A0A1C3MZ43</accession>
<dbReference type="EMBL" id="LT598496">
    <property type="protein sequence ID" value="SBV25603.1"/>
    <property type="molecule type" value="Genomic_DNA"/>
</dbReference>
<dbReference type="OrthoDB" id="3278611at2"/>
<proteinExistence type="predicted"/>
<feature type="compositionally biased region" description="Basic and acidic residues" evidence="1">
    <location>
        <begin position="167"/>
        <end position="184"/>
    </location>
</feature>
<protein>
    <recommendedName>
        <fullName evidence="4">Methyltransferase domain-containing protein</fullName>
    </recommendedName>
</protein>
<organism evidence="2 3">
    <name type="scientific">Micromonospora krabiensis</name>
    <dbReference type="NCBI Taxonomy" id="307121"/>
    <lineage>
        <taxon>Bacteria</taxon>
        <taxon>Bacillati</taxon>
        <taxon>Actinomycetota</taxon>
        <taxon>Actinomycetes</taxon>
        <taxon>Micromonosporales</taxon>
        <taxon>Micromonosporaceae</taxon>
        <taxon>Micromonospora</taxon>
    </lineage>
</organism>
<dbReference type="Gene3D" id="3.40.50.150">
    <property type="entry name" value="Vaccinia Virus protein VP39"/>
    <property type="match status" value="1"/>
</dbReference>
<name>A0A1C3MZ43_9ACTN</name>
<dbReference type="RefSeq" id="WP_091588840.1">
    <property type="nucleotide sequence ID" value="NZ_JBHRWG010000003.1"/>
</dbReference>
<sequence length="558" mass="58743">MTDTSSTEIAVVRGEMQPWSDATGPRRPAGGPVLAALLDDLLPHASHALVLGPHDGDLVAAVAARSARVTVLLRSVSDATELRAAVDAPNLRVVAGALDGLVEQGDTGFDVVLAADGLDRVLGYDSPEWDWPRRAAATAGLAAPGAVVVVGLTNEFALTDLLDGRPAHQRHGDDEWRPLHDDPARPASPRQFRDALAASGLDVTALYAAFDTAGSTHTLLDTDAAAAGRPGHPAARLTVRGLEAAAAAQPLLAPVAMGADAAARAGLLGAVAPGWLAVCGVRAAHTAYAAVGPRRVLSADLSGDRWRVAVAGADAPAGTELQPVDETAELPDSESVERLLWRLAAAEDVPGFRRVAARLGDWVRDGADGLLVVLDDTGVDGDGFARGLLAWRGAAPASPAERLAAAWHRFHDRLVGGHHRHPWPPWQTREDLVTVWLAMCGEQADAAVLDRGRRLADALAEAADAPAGGGTDVRTALADAEDARVRAVELAGHVAGLERTLRFRDQQLKVRENRLRALRAELRAFKGSKAGQFAEVIRKAAVIRDPKRVARAVKRRLR</sequence>
<gene>
    <name evidence="2" type="ORF">GA0070620_1080</name>
</gene>
<dbReference type="InterPro" id="IPR029063">
    <property type="entry name" value="SAM-dependent_MTases_sf"/>
</dbReference>
<evidence type="ECO:0008006" key="4">
    <source>
        <dbReference type="Google" id="ProtNLM"/>
    </source>
</evidence>
<evidence type="ECO:0000313" key="2">
    <source>
        <dbReference type="EMBL" id="SBV25603.1"/>
    </source>
</evidence>
<evidence type="ECO:0000313" key="3">
    <source>
        <dbReference type="Proteomes" id="UP000199393"/>
    </source>
</evidence>
<dbReference type="PATRIC" id="fig|307121.4.peg.1112"/>
<feature type="region of interest" description="Disordered" evidence="1">
    <location>
        <begin position="167"/>
        <end position="188"/>
    </location>
</feature>
<evidence type="ECO:0000256" key="1">
    <source>
        <dbReference type="SAM" id="MobiDB-lite"/>
    </source>
</evidence>